<keyword evidence="2" id="KW-1185">Reference proteome</keyword>
<gene>
    <name evidence="1" type="ORF">AC578_134</name>
</gene>
<organism evidence="1 2">
    <name type="scientific">Pseudocercospora eumusae</name>
    <dbReference type="NCBI Taxonomy" id="321146"/>
    <lineage>
        <taxon>Eukaryota</taxon>
        <taxon>Fungi</taxon>
        <taxon>Dikarya</taxon>
        <taxon>Ascomycota</taxon>
        <taxon>Pezizomycotina</taxon>
        <taxon>Dothideomycetes</taxon>
        <taxon>Dothideomycetidae</taxon>
        <taxon>Mycosphaerellales</taxon>
        <taxon>Mycosphaerellaceae</taxon>
        <taxon>Pseudocercospora</taxon>
    </lineage>
</organism>
<dbReference type="AlphaFoldDB" id="A0A139GXX8"/>
<evidence type="ECO:0000313" key="1">
    <source>
        <dbReference type="EMBL" id="KXS95021.1"/>
    </source>
</evidence>
<comment type="caution">
    <text evidence="1">The sequence shown here is derived from an EMBL/GenBank/DDBJ whole genome shotgun (WGS) entry which is preliminary data.</text>
</comment>
<reference evidence="1 2" key="1">
    <citation type="submission" date="2015-07" db="EMBL/GenBank/DDBJ databases">
        <title>Comparative genomics of the Sigatoka disease complex on banana suggests a link between parallel evolutionary changes in Pseudocercospora fijiensis and Pseudocercospora eumusae and increased virulence on the banana host.</title>
        <authorList>
            <person name="Chang T.-C."/>
            <person name="Salvucci A."/>
            <person name="Crous P.W."/>
            <person name="Stergiopoulos I."/>
        </authorList>
    </citation>
    <scope>NUCLEOTIDE SEQUENCE [LARGE SCALE GENOMIC DNA]</scope>
    <source>
        <strain evidence="1 2">CBS 114824</strain>
    </source>
</reference>
<name>A0A139GXX8_9PEZI</name>
<dbReference type="Proteomes" id="UP000070133">
    <property type="component" value="Unassembled WGS sequence"/>
</dbReference>
<evidence type="ECO:0000313" key="2">
    <source>
        <dbReference type="Proteomes" id="UP000070133"/>
    </source>
</evidence>
<protein>
    <submittedName>
        <fullName evidence="1">Uncharacterized protein</fullName>
    </submittedName>
</protein>
<proteinExistence type="predicted"/>
<sequence length="100" mass="11673">MRGYHHKPLDLAAAMFKEVRELSVQYHWPYILQVLEEKYQTACAVFDEWKGSPPAYRTIYKDAGHDAAVFDLFRRGGWAVVSMSHTAQPSRIKFRKETIQ</sequence>
<dbReference type="EMBL" id="LFZN01000238">
    <property type="protein sequence ID" value="KXS95021.1"/>
    <property type="molecule type" value="Genomic_DNA"/>
</dbReference>
<accession>A0A139GXX8</accession>